<dbReference type="PANTHER" id="PTHR31213">
    <property type="entry name" value="OS08G0374000 PROTEIN-RELATED"/>
    <property type="match status" value="1"/>
</dbReference>
<gene>
    <name evidence="6" type="ORF">CJ030_MR5G017176</name>
</gene>
<feature type="domain" description="Bet v I/Major latex protein" evidence="5">
    <location>
        <begin position="1"/>
        <end position="155"/>
    </location>
</feature>
<dbReference type="InterPro" id="IPR023393">
    <property type="entry name" value="START-like_dom_sf"/>
</dbReference>
<evidence type="ECO:0000256" key="4">
    <source>
        <dbReference type="RuleBase" id="RU000409"/>
    </source>
</evidence>
<comment type="similarity">
    <text evidence="1 4">Belongs to the BetVI family.</text>
</comment>
<comment type="caution">
    <text evidence="6">The sequence shown here is derived from an EMBL/GenBank/DDBJ whole genome shotgun (WGS) entry which is preliminary data.</text>
</comment>
<sequence>MGCFTYETESTSVIPPAKLFKAFILDADNLIPKVAPKAIQKLEIIEGDGGAGTIKKITFAEGSQFKYVKHRIDEIDQVKYKYCYSLIEGDALGEILEKICYETTLVPSPDGGSILKSTSKYHTKGNHEIKEEQVKAGKEKAAGLFKAVEAYLVAHPEEYN</sequence>
<dbReference type="GO" id="GO:0038023">
    <property type="term" value="F:signaling receptor activity"/>
    <property type="evidence" value="ECO:0007669"/>
    <property type="project" value="InterPro"/>
</dbReference>
<reference evidence="6 7" key="1">
    <citation type="journal article" date="2019" name="Plant Biotechnol. J.">
        <title>The red bayberry genome and genetic basis of sex determination.</title>
        <authorList>
            <person name="Jia H.M."/>
            <person name="Jia H.J."/>
            <person name="Cai Q.L."/>
            <person name="Wang Y."/>
            <person name="Zhao H.B."/>
            <person name="Yang W.F."/>
            <person name="Wang G.Y."/>
            <person name="Li Y.H."/>
            <person name="Zhan D.L."/>
            <person name="Shen Y.T."/>
            <person name="Niu Q.F."/>
            <person name="Chang L."/>
            <person name="Qiu J."/>
            <person name="Zhao L."/>
            <person name="Xie H.B."/>
            <person name="Fu W.Y."/>
            <person name="Jin J."/>
            <person name="Li X.W."/>
            <person name="Jiao Y."/>
            <person name="Zhou C.C."/>
            <person name="Tu T."/>
            <person name="Chai C.Y."/>
            <person name="Gao J.L."/>
            <person name="Fan L.J."/>
            <person name="van de Weg E."/>
            <person name="Wang J.Y."/>
            <person name="Gao Z.S."/>
        </authorList>
    </citation>
    <scope>NUCLEOTIDE SEQUENCE [LARGE SCALE GENOMIC DNA]</scope>
    <source>
        <tissue evidence="6">Leaves</tissue>
    </source>
</reference>
<dbReference type="FunFam" id="3.30.530.20:FF:000007">
    <property type="entry name" value="Major pollen allergen Bet v 1-A"/>
    <property type="match status" value="1"/>
</dbReference>
<dbReference type="Gene3D" id="3.30.530.20">
    <property type="match status" value="1"/>
</dbReference>
<dbReference type="GO" id="GO:0010427">
    <property type="term" value="F:abscisic acid binding"/>
    <property type="evidence" value="ECO:0007669"/>
    <property type="project" value="InterPro"/>
</dbReference>
<dbReference type="InterPro" id="IPR000916">
    <property type="entry name" value="Bet_v_I/MLP"/>
</dbReference>
<dbReference type="InterPro" id="IPR050279">
    <property type="entry name" value="Plant_def-hormone_signal"/>
</dbReference>
<dbReference type="AlphaFoldDB" id="A0A6A1VMF7"/>
<dbReference type="EMBL" id="RXIC02000023">
    <property type="protein sequence ID" value="KAB1213913.1"/>
    <property type="molecule type" value="Genomic_DNA"/>
</dbReference>
<dbReference type="PRINTS" id="PR00634">
    <property type="entry name" value="BETALLERGEN"/>
</dbReference>
<evidence type="ECO:0000259" key="5">
    <source>
        <dbReference type="SMART" id="SM01037"/>
    </source>
</evidence>
<dbReference type="CDD" id="cd07816">
    <property type="entry name" value="Bet_v1-like"/>
    <property type="match status" value="1"/>
</dbReference>
<dbReference type="GO" id="GO:0009738">
    <property type="term" value="P:abscisic acid-activated signaling pathway"/>
    <property type="evidence" value="ECO:0007669"/>
    <property type="project" value="InterPro"/>
</dbReference>
<dbReference type="Pfam" id="PF00407">
    <property type="entry name" value="Bet_v_1"/>
    <property type="match status" value="1"/>
</dbReference>
<dbReference type="GO" id="GO:0005634">
    <property type="term" value="C:nucleus"/>
    <property type="evidence" value="ECO:0007669"/>
    <property type="project" value="TreeGrafter"/>
</dbReference>
<dbReference type="PANTHER" id="PTHR31213:SF55">
    <property type="entry name" value="STRESS-INDUCED PROTEIN SAM22"/>
    <property type="match status" value="1"/>
</dbReference>
<dbReference type="SUPFAM" id="SSF55961">
    <property type="entry name" value="Bet v1-like"/>
    <property type="match status" value="1"/>
</dbReference>
<dbReference type="OrthoDB" id="1500546at2759"/>
<accession>A0A6A1VMF7</accession>
<keyword evidence="2 4" id="KW-0611">Plant defense</keyword>
<evidence type="ECO:0000256" key="1">
    <source>
        <dbReference type="ARBA" id="ARBA00009744"/>
    </source>
</evidence>
<dbReference type="PROSITE" id="PS00451">
    <property type="entry name" value="PATHOGENESIS_BETVI"/>
    <property type="match status" value="1"/>
</dbReference>
<name>A0A6A1VMF7_9ROSI</name>
<dbReference type="GO" id="GO:0006952">
    <property type="term" value="P:defense response"/>
    <property type="evidence" value="ECO:0007669"/>
    <property type="project" value="UniProtKB-KW"/>
</dbReference>
<protein>
    <submittedName>
        <fullName evidence="6">Major allergen Pru ar 1</fullName>
    </submittedName>
</protein>
<evidence type="ECO:0000313" key="6">
    <source>
        <dbReference type="EMBL" id="KAB1213913.1"/>
    </source>
</evidence>
<organism evidence="6 7">
    <name type="scientific">Morella rubra</name>
    <name type="common">Chinese bayberry</name>
    <dbReference type="NCBI Taxonomy" id="262757"/>
    <lineage>
        <taxon>Eukaryota</taxon>
        <taxon>Viridiplantae</taxon>
        <taxon>Streptophyta</taxon>
        <taxon>Embryophyta</taxon>
        <taxon>Tracheophyta</taxon>
        <taxon>Spermatophyta</taxon>
        <taxon>Magnoliopsida</taxon>
        <taxon>eudicotyledons</taxon>
        <taxon>Gunneridae</taxon>
        <taxon>Pentapetalae</taxon>
        <taxon>rosids</taxon>
        <taxon>fabids</taxon>
        <taxon>Fagales</taxon>
        <taxon>Myricaceae</taxon>
        <taxon>Morella</taxon>
    </lineage>
</organism>
<evidence type="ECO:0000313" key="7">
    <source>
        <dbReference type="Proteomes" id="UP000516437"/>
    </source>
</evidence>
<dbReference type="GO" id="GO:0005737">
    <property type="term" value="C:cytoplasm"/>
    <property type="evidence" value="ECO:0007669"/>
    <property type="project" value="TreeGrafter"/>
</dbReference>
<dbReference type="GO" id="GO:0004864">
    <property type="term" value="F:protein phosphatase inhibitor activity"/>
    <property type="evidence" value="ECO:0007669"/>
    <property type="project" value="InterPro"/>
</dbReference>
<evidence type="ECO:0000256" key="3">
    <source>
        <dbReference type="ARBA" id="ARBA00023265"/>
    </source>
</evidence>
<evidence type="ECO:0000256" key="2">
    <source>
        <dbReference type="ARBA" id="ARBA00022821"/>
    </source>
</evidence>
<keyword evidence="7" id="KW-1185">Reference proteome</keyword>
<dbReference type="InterPro" id="IPR024949">
    <property type="entry name" value="Bet_v_I_allergen"/>
</dbReference>
<dbReference type="SMART" id="SM01037">
    <property type="entry name" value="Bet_v_1"/>
    <property type="match status" value="1"/>
</dbReference>
<proteinExistence type="inferred from homology"/>
<keyword evidence="3 4" id="KW-0568">Pathogenesis-related protein</keyword>
<dbReference type="Proteomes" id="UP000516437">
    <property type="component" value="Chromosome 5"/>
</dbReference>